<dbReference type="STRING" id="661478.OP10G_0528"/>
<feature type="chain" id="PRO_5001651697" description="Fibronectin type-III domain-containing protein" evidence="1">
    <location>
        <begin position="19"/>
        <end position="647"/>
    </location>
</feature>
<accession>A0A068NK70</accession>
<evidence type="ECO:0000256" key="1">
    <source>
        <dbReference type="SAM" id="SignalP"/>
    </source>
</evidence>
<dbReference type="CDD" id="cd00063">
    <property type="entry name" value="FN3"/>
    <property type="match status" value="1"/>
</dbReference>
<evidence type="ECO:0000313" key="3">
    <source>
        <dbReference type="Proteomes" id="UP000027982"/>
    </source>
</evidence>
<dbReference type="InterPro" id="IPR013783">
    <property type="entry name" value="Ig-like_fold"/>
</dbReference>
<dbReference type="InterPro" id="IPR036116">
    <property type="entry name" value="FN3_sf"/>
</dbReference>
<keyword evidence="3" id="KW-1185">Reference proteome</keyword>
<proteinExistence type="predicted"/>
<dbReference type="InterPro" id="IPR003961">
    <property type="entry name" value="FN3_dom"/>
</dbReference>
<keyword evidence="1" id="KW-0732">Signal</keyword>
<dbReference type="HOGENOM" id="CLU_423207_0_0_0"/>
<dbReference type="SUPFAM" id="SSF49265">
    <property type="entry name" value="Fibronectin type III"/>
    <property type="match status" value="1"/>
</dbReference>
<evidence type="ECO:0008006" key="4">
    <source>
        <dbReference type="Google" id="ProtNLM"/>
    </source>
</evidence>
<feature type="signal peptide" evidence="1">
    <location>
        <begin position="1"/>
        <end position="18"/>
    </location>
</feature>
<name>A0A068NK70_FIMGI</name>
<dbReference type="KEGG" id="fgi:OP10G_0528"/>
<sequence>MIQTLVAFVALVSSCSGAAPQRPLIGPLGVEVSDHPSAFVDIAKRLRPFQQIGGDKPVPTDESGWPKGDGFTVLMDDRPTMAWAPPMDDPDHYQPDESGTYHLSFLGKADVAPTGGSPVQVRGLTYDPSRNTSRAEVILPKGAPNLIILAFTHTQRDSWSPPLSGITGLRLIRPGYPADTHEVFTKDFLKALQPFSYLRTMGWLDTNYQAGYYGDRGHHLIRWEDRTWPTDASQGMEGLRPGTHGVAWEYIVQLANLTHKDLWINIPVSATGASPDDKSSYIYQLAQMLKRDLDPKLKIYVEHSNEVWNFGFSQYIWNKLAAVDEVGQGNSPLNRDGSTDQEQWSRRRHAQRLYQIAKIFESVFGAGSLQNRIRPIYAAWTIQPAWYDEVLGWMEKTYGAPKSYFYAMAETAYMNDQGAAKTATPEEVLEAMRQDSLAGRAYTKQLKAIATKYGLKLAAYEAGPDNGGGDPTNIGNRIRANRLPQMKELVLHHFLDHFYGLGGDIATYFALSSSASRFGCWGATEDLAHLDTPKFKAIYEMTGPIKVVNINNPGDELSHGMQILPISHLKARPGPGEVTLTWQKRPGAKYTVWYTTGGNFIVAARNLKEPKFRHRRLKSGVSYTYYVVGSFGETQTPPSAQVQVTPR</sequence>
<dbReference type="Gene3D" id="2.60.40.10">
    <property type="entry name" value="Immunoglobulins"/>
    <property type="match status" value="1"/>
</dbReference>
<reference evidence="2 3" key="1">
    <citation type="journal article" date="2014" name="PLoS ONE">
        <title>The first complete genome sequence of the class fimbriimonadia in the phylum armatimonadetes.</title>
        <authorList>
            <person name="Hu Z.Y."/>
            <person name="Wang Y.Z."/>
            <person name="Im W.T."/>
            <person name="Wang S.Y."/>
            <person name="Zhao G.P."/>
            <person name="Zheng H.J."/>
            <person name="Quan Z.X."/>
        </authorList>
    </citation>
    <scope>NUCLEOTIDE SEQUENCE [LARGE SCALE GENOMIC DNA]</scope>
    <source>
        <strain evidence="2">Gsoil 348</strain>
    </source>
</reference>
<dbReference type="eggNOG" id="COG1028">
    <property type="taxonomic scope" value="Bacteria"/>
</dbReference>
<dbReference type="RefSeq" id="WP_025227446.1">
    <property type="nucleotide sequence ID" value="NZ_CP007139.1"/>
</dbReference>
<evidence type="ECO:0000313" key="2">
    <source>
        <dbReference type="EMBL" id="AIE83896.1"/>
    </source>
</evidence>
<gene>
    <name evidence="2" type="ORF">OP10G_0528</name>
</gene>
<dbReference type="AlphaFoldDB" id="A0A068NK70"/>
<protein>
    <recommendedName>
        <fullName evidence="4">Fibronectin type-III domain-containing protein</fullName>
    </recommendedName>
</protein>
<dbReference type="Proteomes" id="UP000027982">
    <property type="component" value="Chromosome"/>
</dbReference>
<dbReference type="OrthoDB" id="7783360at2"/>
<organism evidence="2 3">
    <name type="scientific">Fimbriimonas ginsengisoli Gsoil 348</name>
    <dbReference type="NCBI Taxonomy" id="661478"/>
    <lineage>
        <taxon>Bacteria</taxon>
        <taxon>Bacillati</taxon>
        <taxon>Armatimonadota</taxon>
        <taxon>Fimbriimonadia</taxon>
        <taxon>Fimbriimonadales</taxon>
        <taxon>Fimbriimonadaceae</taxon>
        <taxon>Fimbriimonas</taxon>
    </lineage>
</organism>
<dbReference type="EMBL" id="CP007139">
    <property type="protein sequence ID" value="AIE83896.1"/>
    <property type="molecule type" value="Genomic_DNA"/>
</dbReference>